<evidence type="ECO:0000313" key="1">
    <source>
        <dbReference type="EMBL" id="CVI58811.1"/>
    </source>
</evidence>
<keyword evidence="2" id="KW-1185">Reference proteome</keyword>
<sequence length="184" mass="20111">MIGSILTHCRLLGQILGGIDLADLRCGAERAELVISIRTLCSRIELRGGHRAHPAHSLCSVDLHLVFLLRRHLAVLVFGQALFPTALLLRFLLRLAPEHLLVAAPLVRSAGVVVVNPIKGLPRGSVCFERTFHELAGGVDDFELPVVVAGNVEDLAHRATFHLRAISCSLILMISNRIMRQTSL</sequence>
<name>A0A1S7TW92_9HYPH</name>
<proteinExistence type="predicted"/>
<dbReference type="AlphaFoldDB" id="A0A1S7TW92"/>
<accession>A0A1S7TW92</accession>
<comment type="caution">
    <text evidence="1">The sequence shown here is derived from an EMBL/GenBank/DDBJ whole genome shotgun (WGS) entry which is preliminary data.</text>
</comment>
<gene>
    <name evidence="1" type="ORF">AGR7A_Lc120268</name>
</gene>
<protein>
    <submittedName>
        <fullName evidence="1">Uncharacterized protein</fullName>
    </submittedName>
</protein>
<dbReference type="EMBL" id="FCNP01000033">
    <property type="protein sequence ID" value="CVI58811.1"/>
    <property type="molecule type" value="Genomic_DNA"/>
</dbReference>
<dbReference type="Proteomes" id="UP000192140">
    <property type="component" value="Unassembled WGS sequence"/>
</dbReference>
<reference evidence="1" key="1">
    <citation type="submission" date="2016-01" db="EMBL/GenBank/DDBJ databases">
        <authorList>
            <person name="Regsiter A."/>
            <person name="william w."/>
        </authorList>
    </citation>
    <scope>NUCLEOTIDE SEQUENCE</scope>
    <source>
        <strain evidence="1">NCPPB 1641</strain>
    </source>
</reference>
<evidence type="ECO:0000313" key="2">
    <source>
        <dbReference type="Proteomes" id="UP000192140"/>
    </source>
</evidence>
<organism evidence="1 2">
    <name type="scientific">Agrobacterium deltaense NCPPB 1641</name>
    <dbReference type="NCBI Taxonomy" id="1183425"/>
    <lineage>
        <taxon>Bacteria</taxon>
        <taxon>Pseudomonadati</taxon>
        <taxon>Pseudomonadota</taxon>
        <taxon>Alphaproteobacteria</taxon>
        <taxon>Hyphomicrobiales</taxon>
        <taxon>Rhizobiaceae</taxon>
        <taxon>Rhizobium/Agrobacterium group</taxon>
        <taxon>Agrobacterium</taxon>
    </lineage>
</organism>